<dbReference type="InterPro" id="IPR008948">
    <property type="entry name" value="L-Aspartase-like"/>
</dbReference>
<dbReference type="Pfam" id="PF14698">
    <property type="entry name" value="ASL_C2"/>
    <property type="match status" value="1"/>
</dbReference>
<dbReference type="AlphaFoldDB" id="A0A3D8IQ54"/>
<keyword evidence="9" id="KW-1185">Reference proteome</keyword>
<comment type="pathway">
    <text evidence="2 5">Amino-acid biosynthesis; L-arginine biosynthesis; L-arginine from L-ornithine and carbamoyl phosphate: step 3/3.</text>
</comment>
<dbReference type="PANTHER" id="PTHR43814">
    <property type="entry name" value="ARGININOSUCCINATE LYASE"/>
    <property type="match status" value="1"/>
</dbReference>
<comment type="caution">
    <text evidence="8">The sequence shown here is derived from an EMBL/GenBank/DDBJ whole genome shotgun (WGS) entry which is preliminary data.</text>
</comment>
<dbReference type="Proteomes" id="UP000256379">
    <property type="component" value="Unassembled WGS sequence"/>
</dbReference>
<dbReference type="NCBIfam" id="TIGR00838">
    <property type="entry name" value="argH"/>
    <property type="match status" value="1"/>
</dbReference>
<reference evidence="8 9" key="1">
    <citation type="submission" date="2018-04" db="EMBL/GenBank/DDBJ databases">
        <title>Novel Campyloabacter and Helicobacter Species and Strains.</title>
        <authorList>
            <person name="Mannion A.J."/>
            <person name="Shen Z."/>
            <person name="Fox J.G."/>
        </authorList>
    </citation>
    <scope>NUCLEOTIDE SEQUENCE [LARGE SCALE GENOMIC DNA]</scope>
    <source>
        <strain evidence="8 9">MIT 17-337</strain>
    </source>
</reference>
<gene>
    <name evidence="5 8" type="primary">argH</name>
    <name evidence="8" type="ORF">CQA53_02940</name>
</gene>
<dbReference type="PRINTS" id="PR00145">
    <property type="entry name" value="ARGSUCLYASE"/>
</dbReference>
<dbReference type="Gene3D" id="1.10.275.10">
    <property type="entry name" value="Fumarase/aspartase (N-terminal domain)"/>
    <property type="match status" value="1"/>
</dbReference>
<evidence type="ECO:0000256" key="5">
    <source>
        <dbReference type="HAMAP-Rule" id="MF_00006"/>
    </source>
</evidence>
<keyword evidence="5" id="KW-0963">Cytoplasm</keyword>
<protein>
    <recommendedName>
        <fullName evidence="3 5">Argininosuccinate lyase</fullName>
        <shortName evidence="5">ASAL</shortName>
        <ecNumber evidence="3 5">4.3.2.1</ecNumber>
    </recommendedName>
    <alternativeName>
        <fullName evidence="5">Arginosuccinase</fullName>
    </alternativeName>
</protein>
<comment type="similarity">
    <text evidence="5">Belongs to the lyase 1 family. Argininosuccinate lyase subfamily.</text>
</comment>
<dbReference type="GO" id="GO:0042450">
    <property type="term" value="P:L-arginine biosynthetic process via ornithine"/>
    <property type="evidence" value="ECO:0007669"/>
    <property type="project" value="UniProtKB-UniRule"/>
</dbReference>
<evidence type="ECO:0000259" key="6">
    <source>
        <dbReference type="Pfam" id="PF00206"/>
    </source>
</evidence>
<dbReference type="UniPathway" id="UPA00068">
    <property type="reaction ID" value="UER00114"/>
</dbReference>
<dbReference type="FunFam" id="1.20.200.10:FF:000015">
    <property type="entry name" value="argininosuccinate lyase isoform X2"/>
    <property type="match status" value="1"/>
</dbReference>
<dbReference type="EC" id="4.3.2.1" evidence="3 5"/>
<dbReference type="HAMAP" id="MF_00006">
    <property type="entry name" value="Arg_succ_lyase"/>
    <property type="match status" value="1"/>
</dbReference>
<evidence type="ECO:0000256" key="4">
    <source>
        <dbReference type="ARBA" id="ARBA00022571"/>
    </source>
</evidence>
<dbReference type="InterPro" id="IPR009049">
    <property type="entry name" value="Argininosuccinate_lyase"/>
</dbReference>
<evidence type="ECO:0000256" key="1">
    <source>
        <dbReference type="ARBA" id="ARBA00000985"/>
    </source>
</evidence>
<comment type="subcellular location">
    <subcellularLocation>
        <location evidence="5">Cytoplasm</location>
    </subcellularLocation>
</comment>
<keyword evidence="5 8" id="KW-0456">Lyase</keyword>
<dbReference type="Gene3D" id="1.20.200.10">
    <property type="entry name" value="Fumarase/aspartase (Central domain)"/>
    <property type="match status" value="1"/>
</dbReference>
<dbReference type="SUPFAM" id="SSF48557">
    <property type="entry name" value="L-aspartase-like"/>
    <property type="match status" value="1"/>
</dbReference>
<dbReference type="InterPro" id="IPR029419">
    <property type="entry name" value="Arg_succ_lyase_C"/>
</dbReference>
<dbReference type="CDD" id="cd01359">
    <property type="entry name" value="Argininosuccinate_lyase"/>
    <property type="match status" value="1"/>
</dbReference>
<comment type="catalytic activity">
    <reaction evidence="1 5">
        <text>2-(N(omega)-L-arginino)succinate = fumarate + L-arginine</text>
        <dbReference type="Rhea" id="RHEA:24020"/>
        <dbReference type="ChEBI" id="CHEBI:29806"/>
        <dbReference type="ChEBI" id="CHEBI:32682"/>
        <dbReference type="ChEBI" id="CHEBI:57472"/>
        <dbReference type="EC" id="4.3.2.1"/>
    </reaction>
</comment>
<evidence type="ECO:0000256" key="2">
    <source>
        <dbReference type="ARBA" id="ARBA00004941"/>
    </source>
</evidence>
<evidence type="ECO:0000313" key="8">
    <source>
        <dbReference type="EMBL" id="RDU66741.1"/>
    </source>
</evidence>
<dbReference type="GO" id="GO:0004056">
    <property type="term" value="F:argininosuccinate lyase activity"/>
    <property type="evidence" value="ECO:0007669"/>
    <property type="project" value="UniProtKB-UniRule"/>
</dbReference>
<name>A0A3D8IQ54_9HELI</name>
<organism evidence="8 9">
    <name type="scientific">Helicobacter didelphidarum</name>
    <dbReference type="NCBI Taxonomy" id="2040648"/>
    <lineage>
        <taxon>Bacteria</taxon>
        <taxon>Pseudomonadati</taxon>
        <taxon>Campylobacterota</taxon>
        <taxon>Epsilonproteobacteria</taxon>
        <taxon>Campylobacterales</taxon>
        <taxon>Helicobacteraceae</taxon>
        <taxon>Helicobacter</taxon>
    </lineage>
</organism>
<keyword evidence="4 5" id="KW-0055">Arginine biosynthesis</keyword>
<dbReference type="PANTHER" id="PTHR43814:SF1">
    <property type="entry name" value="ARGININOSUCCINATE LYASE"/>
    <property type="match status" value="1"/>
</dbReference>
<sequence length="481" mass="54283">MAKLWAGRFGNDTSVLLDEFNASLPFDKNLWEEDIQGSCEHAKMLYSIGLLEIQELDSILKGLAEIREEIEHNKFLFNIKDEDIHMAIESALSQKIGNAGKRLHTARSRNDQVALDFKLYCRKHNIALQSLLSELIATLLHIAKEHTHTLMPGMTHLQHAQPISFGYHLVAWCVALKRDIERLQASYHRSNDCPLGSAALAGTPYGNERENLAKSLGFTHASLNAMDSVSQRDFALDILYDIAMVMLHISRIAEELIMWSSYEFGFVSFSDGFSTGSSIMPQKKNPDVAELLRGKSGRAYGNLMALLTTMKALPLAYNKDMQEDKEGVFDSIQTAYISLKILTQSLKELQINKENMLKMCQKGHLVATDLADFLVQECNIPFRQAHHITGICVRYAETQSKDLSKINPNDLELILQQEIIKLKQDSTQEQSIRLDNLTGENLTQVLDLENSMQKRNSLGGCASAEVKRQIHVLEQWLHKIS</sequence>
<dbReference type="Pfam" id="PF00206">
    <property type="entry name" value="Lyase_1"/>
    <property type="match status" value="1"/>
</dbReference>
<dbReference type="InterPro" id="IPR022761">
    <property type="entry name" value="Fumarate_lyase_N"/>
</dbReference>
<dbReference type="Gene3D" id="1.10.40.30">
    <property type="entry name" value="Fumarase/aspartase (C-terminal domain)"/>
    <property type="match status" value="1"/>
</dbReference>
<evidence type="ECO:0000313" key="9">
    <source>
        <dbReference type="Proteomes" id="UP000256379"/>
    </source>
</evidence>
<dbReference type="GO" id="GO:0005829">
    <property type="term" value="C:cytosol"/>
    <property type="evidence" value="ECO:0007669"/>
    <property type="project" value="TreeGrafter"/>
</dbReference>
<dbReference type="InterPro" id="IPR024083">
    <property type="entry name" value="Fumarase/histidase_N"/>
</dbReference>
<dbReference type="RefSeq" id="WP_115542527.1">
    <property type="nucleotide sequence ID" value="NZ_NXLQ01000003.1"/>
</dbReference>
<dbReference type="PROSITE" id="PS00163">
    <property type="entry name" value="FUMARATE_LYASES"/>
    <property type="match status" value="1"/>
</dbReference>
<proteinExistence type="inferred from homology"/>
<keyword evidence="5" id="KW-0028">Amino-acid biosynthesis</keyword>
<dbReference type="OrthoDB" id="9769623at2"/>
<accession>A0A3D8IQ54</accession>
<dbReference type="PRINTS" id="PR00149">
    <property type="entry name" value="FUMRATELYASE"/>
</dbReference>
<dbReference type="InterPro" id="IPR000362">
    <property type="entry name" value="Fumarate_lyase_fam"/>
</dbReference>
<dbReference type="EMBL" id="NXLQ01000003">
    <property type="protein sequence ID" value="RDU66741.1"/>
    <property type="molecule type" value="Genomic_DNA"/>
</dbReference>
<dbReference type="FunFam" id="1.10.275.10:FF:000002">
    <property type="entry name" value="Argininosuccinate lyase"/>
    <property type="match status" value="1"/>
</dbReference>
<evidence type="ECO:0000259" key="7">
    <source>
        <dbReference type="Pfam" id="PF14698"/>
    </source>
</evidence>
<evidence type="ECO:0000256" key="3">
    <source>
        <dbReference type="ARBA" id="ARBA00012338"/>
    </source>
</evidence>
<feature type="domain" description="Argininosuccinate lyase C-terminal" evidence="7">
    <location>
        <begin position="365"/>
        <end position="452"/>
    </location>
</feature>
<dbReference type="InterPro" id="IPR020557">
    <property type="entry name" value="Fumarate_lyase_CS"/>
</dbReference>
<feature type="domain" description="Fumarate lyase N-terminal" evidence="6">
    <location>
        <begin position="7"/>
        <end position="301"/>
    </location>
</feature>